<keyword evidence="5" id="KW-0067">ATP-binding</keyword>
<dbReference type="GO" id="GO:0005524">
    <property type="term" value="F:ATP binding"/>
    <property type="evidence" value="ECO:0007669"/>
    <property type="project" value="UniProtKB-KW"/>
</dbReference>
<dbReference type="InterPro" id="IPR017926">
    <property type="entry name" value="GATASE"/>
</dbReference>
<organism evidence="8 9">
    <name type="scientific">Suicoccus acidiformans</name>
    <dbReference type="NCBI Taxonomy" id="2036206"/>
    <lineage>
        <taxon>Bacteria</taxon>
        <taxon>Bacillati</taxon>
        <taxon>Bacillota</taxon>
        <taxon>Bacilli</taxon>
        <taxon>Lactobacillales</taxon>
        <taxon>Aerococcaceae</taxon>
        <taxon>Suicoccus</taxon>
    </lineage>
</organism>
<reference evidence="8 9" key="1">
    <citation type="submission" date="2017-09" db="EMBL/GenBank/DDBJ databases">
        <title>Complete genome sequence of Oxytococcus suis strain ZY16052.</title>
        <authorList>
            <person name="Li F."/>
        </authorList>
    </citation>
    <scope>NUCLEOTIDE SEQUENCE [LARGE SCALE GENOMIC DNA]</scope>
    <source>
        <strain evidence="8 9">ZY16052</strain>
    </source>
</reference>
<evidence type="ECO:0000313" key="9">
    <source>
        <dbReference type="Proteomes" id="UP000263232"/>
    </source>
</evidence>
<dbReference type="InterPro" id="IPR029062">
    <property type="entry name" value="Class_I_gatase-like"/>
</dbReference>
<dbReference type="KEGG" id="abae:CL176_01605"/>
<dbReference type="Pfam" id="PF00117">
    <property type="entry name" value="GATase"/>
    <property type="match status" value="1"/>
</dbReference>
<dbReference type="EMBL" id="CP023434">
    <property type="protein sequence ID" value="AXY24815.1"/>
    <property type="molecule type" value="Genomic_DNA"/>
</dbReference>
<accession>A0A347WIA8</accession>
<name>A0A347WIA8_9LACT</name>
<dbReference type="Proteomes" id="UP000263232">
    <property type="component" value="Chromosome"/>
</dbReference>
<dbReference type="PANTHER" id="PTHR11922">
    <property type="entry name" value="GMP SYNTHASE-RELATED"/>
    <property type="match status" value="1"/>
</dbReference>
<evidence type="ECO:0000256" key="2">
    <source>
        <dbReference type="ARBA" id="ARBA00022741"/>
    </source>
</evidence>
<dbReference type="PROSITE" id="PS51273">
    <property type="entry name" value="GATASE_TYPE_1"/>
    <property type="match status" value="1"/>
</dbReference>
<evidence type="ECO:0000259" key="7">
    <source>
        <dbReference type="Pfam" id="PF00117"/>
    </source>
</evidence>
<dbReference type="OrthoDB" id="9804328at2"/>
<keyword evidence="9" id="KW-1185">Reference proteome</keyword>
<dbReference type="GO" id="GO:0003921">
    <property type="term" value="F:GMP synthase activity"/>
    <property type="evidence" value="ECO:0007669"/>
    <property type="project" value="TreeGrafter"/>
</dbReference>
<protein>
    <recommendedName>
        <fullName evidence="6">Glutamine amidotransferase</fullName>
    </recommendedName>
</protein>
<keyword evidence="3" id="KW-0332">GMP biosynthesis</keyword>
<keyword evidence="1" id="KW-0436">Ligase</keyword>
<dbReference type="GO" id="GO:0005829">
    <property type="term" value="C:cytosol"/>
    <property type="evidence" value="ECO:0007669"/>
    <property type="project" value="TreeGrafter"/>
</dbReference>
<evidence type="ECO:0000256" key="3">
    <source>
        <dbReference type="ARBA" id="ARBA00022749"/>
    </source>
</evidence>
<dbReference type="RefSeq" id="WP_118989739.1">
    <property type="nucleotide sequence ID" value="NZ_CP023434.1"/>
</dbReference>
<dbReference type="SUPFAM" id="SSF52317">
    <property type="entry name" value="Class I glutamine amidotransferase-like"/>
    <property type="match status" value="1"/>
</dbReference>
<keyword evidence="4" id="KW-0658">Purine biosynthesis</keyword>
<gene>
    <name evidence="8" type="ORF">CL176_01605</name>
</gene>
<evidence type="ECO:0000256" key="1">
    <source>
        <dbReference type="ARBA" id="ARBA00022598"/>
    </source>
</evidence>
<dbReference type="Gene3D" id="3.40.50.880">
    <property type="match status" value="1"/>
</dbReference>
<keyword evidence="2" id="KW-0547">Nucleotide-binding</keyword>
<proteinExistence type="predicted"/>
<dbReference type="PANTHER" id="PTHR11922:SF2">
    <property type="entry name" value="GMP SYNTHASE [GLUTAMINE-HYDROLYZING]"/>
    <property type="match status" value="1"/>
</dbReference>
<evidence type="ECO:0000256" key="5">
    <source>
        <dbReference type="ARBA" id="ARBA00022840"/>
    </source>
</evidence>
<feature type="domain" description="Glutamine amidotransferase" evidence="7">
    <location>
        <begin position="7"/>
        <end position="189"/>
    </location>
</feature>
<evidence type="ECO:0000256" key="4">
    <source>
        <dbReference type="ARBA" id="ARBA00022755"/>
    </source>
</evidence>
<dbReference type="AlphaFoldDB" id="A0A347WIA8"/>
<evidence type="ECO:0000313" key="8">
    <source>
        <dbReference type="EMBL" id="AXY24815.1"/>
    </source>
</evidence>
<sequence length="198" mass="21712">MADKIYVLDFGNQYLSDIVDYIKQTGYQVETVERGYTAASILADAEAQAVVLLGGYETVYPDDIDQIDPNLFKKLNLPILATGRGMQAMIHILGGTVTPVGEVHEPSPAQLTVHNLESGLFKGLMNQYEVQLGYDAAVSKLPEDFVVVANGPNRPYGAIENKAQKIYGVQFELNVKEDTLAQGILSNFCEQIVREGKV</sequence>
<evidence type="ECO:0000256" key="6">
    <source>
        <dbReference type="ARBA" id="ARBA00031356"/>
    </source>
</evidence>